<evidence type="ECO:0000313" key="3">
    <source>
        <dbReference type="Proteomes" id="UP000184184"/>
    </source>
</evidence>
<reference evidence="2 3" key="1">
    <citation type="submission" date="2016-11" db="EMBL/GenBank/DDBJ databases">
        <authorList>
            <person name="Jaros S."/>
            <person name="Januszkiewicz K."/>
            <person name="Wedrychowicz H."/>
        </authorList>
    </citation>
    <scope>NUCLEOTIDE SEQUENCE [LARGE SCALE GENOMIC DNA]</scope>
    <source>
        <strain evidence="2 3">CGMCC 1.10681</strain>
    </source>
</reference>
<dbReference type="AlphaFoldDB" id="A0A1M7QB59"/>
<protein>
    <submittedName>
        <fullName evidence="2">Uncharacterized protein</fullName>
    </submittedName>
</protein>
<organism evidence="2 3">
    <name type="scientific">Gracilibacillus kekensis</name>
    <dbReference type="NCBI Taxonomy" id="1027249"/>
    <lineage>
        <taxon>Bacteria</taxon>
        <taxon>Bacillati</taxon>
        <taxon>Bacillota</taxon>
        <taxon>Bacilli</taxon>
        <taxon>Bacillales</taxon>
        <taxon>Bacillaceae</taxon>
        <taxon>Gracilibacillus</taxon>
    </lineage>
</organism>
<dbReference type="OrthoDB" id="2628646at2"/>
<dbReference type="RefSeq" id="WP_084543478.1">
    <property type="nucleotide sequence ID" value="NZ_FRCZ01000006.1"/>
</dbReference>
<dbReference type="Proteomes" id="UP000184184">
    <property type="component" value="Unassembled WGS sequence"/>
</dbReference>
<keyword evidence="1" id="KW-0472">Membrane</keyword>
<feature type="transmembrane region" description="Helical" evidence="1">
    <location>
        <begin position="83"/>
        <end position="99"/>
    </location>
</feature>
<keyword evidence="1" id="KW-1133">Transmembrane helix</keyword>
<evidence type="ECO:0000313" key="2">
    <source>
        <dbReference type="EMBL" id="SHN27777.1"/>
    </source>
</evidence>
<proteinExistence type="predicted"/>
<keyword evidence="3" id="KW-1185">Reference proteome</keyword>
<dbReference type="STRING" id="1027249.SAMN05216179_2999"/>
<keyword evidence="1" id="KW-0812">Transmembrane</keyword>
<name>A0A1M7QB59_9BACI</name>
<gene>
    <name evidence="2" type="ORF">SAMN05216179_2999</name>
</gene>
<sequence>MYNYSEGMYHQQDEMKKLCQKYQNYYVMGQLNDGAQFEGIIDSVDNSGVNMLIAEDIVEEQSDRQFGYYGPGRRRYRRFRRQRYPFGLLTNLLLYPFYYPSYPYYSWY</sequence>
<accession>A0A1M7QB59</accession>
<evidence type="ECO:0000256" key="1">
    <source>
        <dbReference type="SAM" id="Phobius"/>
    </source>
</evidence>
<dbReference type="EMBL" id="FRCZ01000006">
    <property type="protein sequence ID" value="SHN27777.1"/>
    <property type="molecule type" value="Genomic_DNA"/>
</dbReference>